<feature type="compositionally biased region" description="Polar residues" evidence="1">
    <location>
        <begin position="25"/>
        <end position="38"/>
    </location>
</feature>
<reference evidence="2" key="1">
    <citation type="submission" date="2014-05" db="EMBL/GenBank/DDBJ databases">
        <authorList>
            <person name="Chronopoulou M."/>
        </authorList>
    </citation>
    <scope>NUCLEOTIDE SEQUENCE</scope>
    <source>
        <tissue evidence="2">Whole organism</tissue>
    </source>
</reference>
<name>A0A0K2TA73_LEPSM</name>
<dbReference type="EMBL" id="HACA01005628">
    <property type="protein sequence ID" value="CDW22989.1"/>
    <property type="molecule type" value="Transcribed_RNA"/>
</dbReference>
<evidence type="ECO:0000313" key="2">
    <source>
        <dbReference type="EMBL" id="CDW22989.1"/>
    </source>
</evidence>
<organism evidence="2">
    <name type="scientific">Lepeophtheirus salmonis</name>
    <name type="common">Salmon louse</name>
    <name type="synonym">Caligus salmonis</name>
    <dbReference type="NCBI Taxonomy" id="72036"/>
    <lineage>
        <taxon>Eukaryota</taxon>
        <taxon>Metazoa</taxon>
        <taxon>Ecdysozoa</taxon>
        <taxon>Arthropoda</taxon>
        <taxon>Crustacea</taxon>
        <taxon>Multicrustacea</taxon>
        <taxon>Hexanauplia</taxon>
        <taxon>Copepoda</taxon>
        <taxon>Siphonostomatoida</taxon>
        <taxon>Caligidae</taxon>
        <taxon>Lepeophtheirus</taxon>
    </lineage>
</organism>
<protein>
    <submittedName>
        <fullName evidence="2">Uncharacterized protein</fullName>
    </submittedName>
</protein>
<proteinExistence type="predicted"/>
<evidence type="ECO:0000256" key="1">
    <source>
        <dbReference type="SAM" id="MobiDB-lite"/>
    </source>
</evidence>
<dbReference type="AlphaFoldDB" id="A0A0K2TA73"/>
<feature type="region of interest" description="Disordered" evidence="1">
    <location>
        <begin position="18"/>
        <end position="38"/>
    </location>
</feature>
<sequence length="38" mass="4023">MPRRSDEMVAAVKKYVEDKRGKLQSAASPGSSTSAEGP</sequence>
<accession>A0A0K2TA73</accession>